<organism evidence="2 3">
    <name type="scientific">Corallincola holothuriorum</name>
    <dbReference type="NCBI Taxonomy" id="2282215"/>
    <lineage>
        <taxon>Bacteria</taxon>
        <taxon>Pseudomonadati</taxon>
        <taxon>Pseudomonadota</taxon>
        <taxon>Gammaproteobacteria</taxon>
        <taxon>Alteromonadales</taxon>
        <taxon>Psychromonadaceae</taxon>
        <taxon>Corallincola</taxon>
    </lineage>
</organism>
<comment type="caution">
    <text evidence="2">The sequence shown here is derived from an EMBL/GenBank/DDBJ whole genome shotgun (WGS) entry which is preliminary data.</text>
</comment>
<keyword evidence="3" id="KW-1185">Reference proteome</keyword>
<accession>A0A368NHV9</accession>
<dbReference type="AlphaFoldDB" id="A0A368NHV9"/>
<sequence length="100" mass="11345">MTLSKVIAFTGLFSMAAMAAEPEIVELESTITGSQEQPKVIYIVPWQQPAGAKEMAQQINSYLDRKPLSLLERPVFLRQLQQFEQLERDQKQKVSPAPQK</sequence>
<proteinExistence type="predicted"/>
<gene>
    <name evidence="2" type="ORF">DU002_10560</name>
</gene>
<evidence type="ECO:0000313" key="3">
    <source>
        <dbReference type="Proteomes" id="UP000252558"/>
    </source>
</evidence>
<reference evidence="2 3" key="1">
    <citation type="submission" date="2018-07" db="EMBL/GenBank/DDBJ databases">
        <title>Corallincola holothuriorum sp. nov., a new facultative anaerobe isolated from sea cucumber Apostichopus japonicus.</title>
        <authorList>
            <person name="Xia H."/>
        </authorList>
    </citation>
    <scope>NUCLEOTIDE SEQUENCE [LARGE SCALE GENOMIC DNA]</scope>
    <source>
        <strain evidence="2 3">C4</strain>
    </source>
</reference>
<protein>
    <submittedName>
        <fullName evidence="2">Uncharacterized protein</fullName>
    </submittedName>
</protein>
<name>A0A368NHV9_9GAMM</name>
<dbReference type="Proteomes" id="UP000252558">
    <property type="component" value="Unassembled WGS sequence"/>
</dbReference>
<feature type="signal peptide" evidence="1">
    <location>
        <begin position="1"/>
        <end position="19"/>
    </location>
</feature>
<feature type="chain" id="PRO_5016670387" evidence="1">
    <location>
        <begin position="20"/>
        <end position="100"/>
    </location>
</feature>
<keyword evidence="1" id="KW-0732">Signal</keyword>
<dbReference type="EMBL" id="QPID01000005">
    <property type="protein sequence ID" value="RCU50048.1"/>
    <property type="molecule type" value="Genomic_DNA"/>
</dbReference>
<evidence type="ECO:0000256" key="1">
    <source>
        <dbReference type="SAM" id="SignalP"/>
    </source>
</evidence>
<evidence type="ECO:0000313" key="2">
    <source>
        <dbReference type="EMBL" id="RCU50048.1"/>
    </source>
</evidence>